<dbReference type="GO" id="GO:0051539">
    <property type="term" value="F:4 iron, 4 sulfur cluster binding"/>
    <property type="evidence" value="ECO:0007669"/>
    <property type="project" value="UniProtKB-KW"/>
</dbReference>
<dbReference type="InterPro" id="IPR037225">
    <property type="entry name" value="Nuo51_FMN-bd_sf"/>
</dbReference>
<evidence type="ECO:0000259" key="6">
    <source>
        <dbReference type="SMART" id="SM00928"/>
    </source>
</evidence>
<name>A0A1W1X214_9BACT</name>
<evidence type="ECO:0000256" key="5">
    <source>
        <dbReference type="ARBA" id="ARBA00023014"/>
    </source>
</evidence>
<gene>
    <name evidence="7" type="ORF">SAMN02746041_00392</name>
</gene>
<dbReference type="SUPFAM" id="SSF142984">
    <property type="entry name" value="Nqo1 middle domain-like"/>
    <property type="match status" value="1"/>
</dbReference>
<evidence type="ECO:0000256" key="4">
    <source>
        <dbReference type="ARBA" id="ARBA00023004"/>
    </source>
</evidence>
<dbReference type="InterPro" id="IPR011538">
    <property type="entry name" value="Nuo51_FMN-bd"/>
</dbReference>
<dbReference type="SUPFAM" id="SSF52833">
    <property type="entry name" value="Thioredoxin-like"/>
    <property type="match status" value="1"/>
</dbReference>
<keyword evidence="3" id="KW-0479">Metal-binding</keyword>
<accession>A0A1W1X214</accession>
<proteinExistence type="inferred from homology"/>
<comment type="similarity">
    <text evidence="1">Belongs to the complex I 51 kDa subunit family.</text>
</comment>
<feature type="domain" description="NADH-ubiquinone oxidoreductase 51kDa subunit iron-sulphur binding" evidence="6">
    <location>
        <begin position="1038"/>
        <end position="1083"/>
    </location>
</feature>
<keyword evidence="8" id="KW-1185">Reference proteome</keyword>
<dbReference type="SUPFAM" id="SSF142019">
    <property type="entry name" value="Nqo1 FMN-binding domain-like"/>
    <property type="match status" value="1"/>
</dbReference>
<dbReference type="Gene3D" id="3.40.30.10">
    <property type="entry name" value="Glutaredoxin"/>
    <property type="match status" value="1"/>
</dbReference>
<dbReference type="InterPro" id="IPR036249">
    <property type="entry name" value="Thioredoxin-like_sf"/>
</dbReference>
<dbReference type="InterPro" id="IPR019575">
    <property type="entry name" value="Nuop51_4Fe4S-bd"/>
</dbReference>
<evidence type="ECO:0000313" key="8">
    <source>
        <dbReference type="Proteomes" id="UP000192783"/>
    </source>
</evidence>
<evidence type="ECO:0000313" key="7">
    <source>
        <dbReference type="EMBL" id="SMC17778.1"/>
    </source>
</evidence>
<dbReference type="Pfam" id="PF10589">
    <property type="entry name" value="NADH_4Fe-4S"/>
    <property type="match status" value="1"/>
</dbReference>
<dbReference type="PANTHER" id="PTHR43578">
    <property type="entry name" value="NADH-QUINONE OXIDOREDUCTASE SUBUNIT F"/>
    <property type="match status" value="1"/>
</dbReference>
<dbReference type="STRING" id="1121390.SAMN02746041_00392"/>
<reference evidence="7 8" key="1">
    <citation type="submission" date="2017-04" db="EMBL/GenBank/DDBJ databases">
        <authorList>
            <person name="Afonso C.L."/>
            <person name="Miller P.J."/>
            <person name="Scott M.A."/>
            <person name="Spackman E."/>
            <person name="Goraichik I."/>
            <person name="Dimitrov K.M."/>
            <person name="Suarez D.L."/>
            <person name="Swayne D.E."/>
        </authorList>
    </citation>
    <scope>NUCLEOTIDE SEQUENCE [LARGE SCALE GENOMIC DNA]</scope>
    <source>
        <strain evidence="7 8">DSM 13146</strain>
    </source>
</reference>
<dbReference type="AlphaFoldDB" id="A0A1W1X214"/>
<keyword evidence="7" id="KW-0830">Ubiquinone</keyword>
<keyword evidence="2" id="KW-0004">4Fe-4S</keyword>
<dbReference type="Gene3D" id="3.10.20.600">
    <property type="match status" value="1"/>
</dbReference>
<dbReference type="Gene3D" id="3.40.50.11540">
    <property type="entry name" value="NADH-ubiquinone oxidoreductase 51kDa subunit"/>
    <property type="match status" value="1"/>
</dbReference>
<keyword evidence="4" id="KW-0408">Iron</keyword>
<protein>
    <submittedName>
        <fullName evidence="7">NADH:ubiquinone oxidoreductase, NADH-binding subunit (Chain F)</fullName>
    </submittedName>
</protein>
<evidence type="ECO:0000256" key="1">
    <source>
        <dbReference type="ARBA" id="ARBA00007523"/>
    </source>
</evidence>
<dbReference type="InterPro" id="IPR037207">
    <property type="entry name" value="Nuop51_4Fe4S-bd_sf"/>
</dbReference>
<sequence>MEDVRPLNPSVHPDPDWFLQRVRQGLACRGHVRDTRIPESLAGLAGVVSVLRAVVDEVRVLLGEDGEKTQGFVQSVRERKEDPWGRDPEGHWADFLTCALARTDWRERDVVEMAVSYLHSIRDRLSPALVHSLADYEALSRGRGGERDRVMAGLIGESRGCLGGLLYAYGKLEESAAAQPFHASQLARLCRLMAWMLGCGETMGPGPETLNEADDEDLWRWMQKLLDAAWAERGLPFPIKDLEKASLYLLERFPASSPHHGHFVRYLLEEDAAYRRILRTFYAPGEVRRQAFRDEVARFNRLPEHAAHRVVYDPEEEEPLVRALFFRPDVVDCFVARERAKELYRALPGLEPRAYLPRVLHETQSLFGYVTPEACERITQCLRLDMDDVIRAVASFKQYGADPSGDILIYVCKGTACFLRGQPRLSRRLGREIGAGREQIGSHGIQYVEMDCFGVCHLAPVIRAGGRFYGNQREEDIPALVKRLVTGPDYDNRRVFIQRLLEKLLSEHRSEPVGELTVSRVGMVSKEEARGQLPLSAWREEFRGRALLLDGIGRVFVAAADTEDTSERFLGRLVEEAVCFRYDAPWQQCAYGAVLPDAHGMVRAWVNVPELWEESFLESTVRPMVEVHDGRVILKADSERFVLGERKDHVLLVESEEHYVMVVLEDDAATASVSAPSPREEKGREAGGFPAGQDRVVLDFARKGRPEDMEDYMAAGGYETVFRVLGSGGEEPWPPERIVEEVSAARLRGRGGAGFPTGKKWEAVRRAVCRVDESDGNKDCVKLIVANGDEGDPGAFMDRTLIEEKPHQVLEGMILAAIAVGARYGVIYVRKEYEDAVRSLENALFQARRKGLLGRNVLGVPGLDFDVEIRLGAGAFVAGEKRAIMRAIEGKPAEPTINAPSNTVRGLWGKPTLLNNVETFANIPVILSGGSRWYASLGTARSGGTKIFSVAGIVKRTGLVEVRFGRTLADVIEICGGIQEGKHLAGVQIGGPSGAILSLTGPRAYLLHTPLDFDTFSEAGAMLGSGGLVFIGDDDDVVRLARHFTDWLREESCGQCPACFRGTEALGRALDRILFGVGTADDIHRLWALGDMIQAGSQCGLGTTAANPVTSALRFFPAAFLHYLLANPEMDLRSLFECLEALRLLTRQDVMRGAGRSRQVVGQSFTLRRHLARFLVEELERMDRWRPSWEKRTERFLELLGLSRWEAGEREVSCQWTEAA</sequence>
<dbReference type="EMBL" id="FWXF01000001">
    <property type="protein sequence ID" value="SMC17778.1"/>
    <property type="molecule type" value="Genomic_DNA"/>
</dbReference>
<dbReference type="PANTHER" id="PTHR43578:SF3">
    <property type="entry name" value="NADH-QUINONE OXIDOREDUCTASE SUBUNIT F"/>
    <property type="match status" value="1"/>
</dbReference>
<organism evidence="7 8">
    <name type="scientific">Desulfacinum hydrothermale DSM 13146</name>
    <dbReference type="NCBI Taxonomy" id="1121390"/>
    <lineage>
        <taxon>Bacteria</taxon>
        <taxon>Pseudomonadati</taxon>
        <taxon>Thermodesulfobacteriota</taxon>
        <taxon>Syntrophobacteria</taxon>
        <taxon>Syntrophobacterales</taxon>
        <taxon>Syntrophobacteraceae</taxon>
        <taxon>Desulfacinum</taxon>
    </lineage>
</organism>
<dbReference type="CDD" id="cd02980">
    <property type="entry name" value="TRX_Fd_family"/>
    <property type="match status" value="1"/>
</dbReference>
<dbReference type="SUPFAM" id="SSF140490">
    <property type="entry name" value="Nqo1C-terminal domain-like"/>
    <property type="match status" value="1"/>
</dbReference>
<evidence type="ECO:0000256" key="2">
    <source>
        <dbReference type="ARBA" id="ARBA00022485"/>
    </source>
</evidence>
<dbReference type="Pfam" id="PF01512">
    <property type="entry name" value="Complex1_51K"/>
    <property type="match status" value="1"/>
</dbReference>
<dbReference type="RefSeq" id="WP_084055849.1">
    <property type="nucleotide sequence ID" value="NZ_FWXF01000001.1"/>
</dbReference>
<evidence type="ECO:0000256" key="3">
    <source>
        <dbReference type="ARBA" id="ARBA00022723"/>
    </source>
</evidence>
<dbReference type="Pfam" id="PF01257">
    <property type="entry name" value="2Fe-2S_thioredx"/>
    <property type="match status" value="1"/>
</dbReference>
<dbReference type="Proteomes" id="UP000192783">
    <property type="component" value="Unassembled WGS sequence"/>
</dbReference>
<keyword evidence="5" id="KW-0411">Iron-sulfur</keyword>
<dbReference type="Gene3D" id="1.20.1440.230">
    <property type="entry name" value="NADH-ubiquinone oxidoreductase 51kDa subunit, iron-sulphur binding domain"/>
    <property type="match status" value="1"/>
</dbReference>
<dbReference type="GO" id="GO:0046872">
    <property type="term" value="F:metal ion binding"/>
    <property type="evidence" value="ECO:0007669"/>
    <property type="project" value="UniProtKB-KW"/>
</dbReference>
<dbReference type="OrthoDB" id="9807941at2"/>
<dbReference type="SMART" id="SM00928">
    <property type="entry name" value="NADH_4Fe-4S"/>
    <property type="match status" value="1"/>
</dbReference>